<name>A0A1N6DPJ4_9MICO</name>
<evidence type="ECO:0008006" key="4">
    <source>
        <dbReference type="Google" id="ProtNLM"/>
    </source>
</evidence>
<gene>
    <name evidence="2" type="ORF">SAMN05443544_0563</name>
</gene>
<dbReference type="STRING" id="232089.SAMN05443544_0563"/>
<dbReference type="Proteomes" id="UP000184699">
    <property type="component" value="Unassembled WGS sequence"/>
</dbReference>
<feature type="region of interest" description="Disordered" evidence="1">
    <location>
        <begin position="1"/>
        <end position="37"/>
    </location>
</feature>
<accession>A0A1N6DPJ4</accession>
<evidence type="ECO:0000313" key="3">
    <source>
        <dbReference type="Proteomes" id="UP000184699"/>
    </source>
</evidence>
<reference evidence="3" key="1">
    <citation type="submission" date="2016-11" db="EMBL/GenBank/DDBJ databases">
        <authorList>
            <person name="Varghese N."/>
            <person name="Submissions S."/>
        </authorList>
    </citation>
    <scope>NUCLEOTIDE SEQUENCE [LARGE SCALE GENOMIC DNA]</scope>
    <source>
        <strain evidence="3">DSM 8595</strain>
    </source>
</reference>
<dbReference type="RefSeq" id="WP_074258810.1">
    <property type="nucleotide sequence ID" value="NZ_FSRJ01000001.1"/>
</dbReference>
<proteinExistence type="predicted"/>
<dbReference type="SUPFAM" id="SSF56300">
    <property type="entry name" value="Metallo-dependent phosphatases"/>
    <property type="match status" value="1"/>
</dbReference>
<organism evidence="2 3">
    <name type="scientific">Agromyces cerinus subsp. cerinus</name>
    <dbReference type="NCBI Taxonomy" id="232089"/>
    <lineage>
        <taxon>Bacteria</taxon>
        <taxon>Bacillati</taxon>
        <taxon>Actinomycetota</taxon>
        <taxon>Actinomycetes</taxon>
        <taxon>Micrococcales</taxon>
        <taxon>Microbacteriaceae</taxon>
        <taxon>Agromyces</taxon>
    </lineage>
</organism>
<dbReference type="AlphaFoldDB" id="A0A1N6DPJ4"/>
<protein>
    <recommendedName>
        <fullName evidence="4">Calcineurin-like phosphoesterase</fullName>
    </recommendedName>
</protein>
<sequence>MGTLADRLTQPTAKESEYRPKTEFDGRSGFIQTGPLETAPKSHTEILELFGYDPTEVRIVGAPRVSKWQTYDERWLSSFRFNLEPVHDSRVDDLFALIRKHKAHKPVGVGSSVFNFQSGDQQLGKSDNGGSDAIVERFLESVDGAVAEYKALRKRRNIGSINLMFPGDCLEGNVSQGGRNMWRTDLTITEQMRVFRRLLMDAVKAFAPLTDELFLRVVNGNHDEAQRFQNTRPDDGHATEQAIAVSDALKLNPAAYGHVTVEVPPLDQGHMTVAAGDSIFTIAHGHQWRKGQGMNWWAGHTFNGGNPGAANILAHGHTHAFELETTGNRVRICGATYEGASNWYKEGTGGTAKRGGLVYTTNAGEFSDLSLV</sequence>
<dbReference type="OrthoDB" id="3953473at2"/>
<dbReference type="InterPro" id="IPR029052">
    <property type="entry name" value="Metallo-depent_PP-like"/>
</dbReference>
<keyword evidence="3" id="KW-1185">Reference proteome</keyword>
<dbReference type="EMBL" id="FSRJ01000001">
    <property type="protein sequence ID" value="SIN72705.1"/>
    <property type="molecule type" value="Genomic_DNA"/>
</dbReference>
<evidence type="ECO:0000313" key="2">
    <source>
        <dbReference type="EMBL" id="SIN72705.1"/>
    </source>
</evidence>
<feature type="compositionally biased region" description="Basic and acidic residues" evidence="1">
    <location>
        <begin position="14"/>
        <end position="26"/>
    </location>
</feature>
<evidence type="ECO:0000256" key="1">
    <source>
        <dbReference type="SAM" id="MobiDB-lite"/>
    </source>
</evidence>